<dbReference type="InterPro" id="IPR025164">
    <property type="entry name" value="Toastrack_DUF4097"/>
</dbReference>
<keyword evidence="4" id="KW-1185">Reference proteome</keyword>
<gene>
    <name evidence="3" type="ORF">CUNI_LOCUS7688</name>
</gene>
<feature type="region of interest" description="Disordered" evidence="1">
    <location>
        <begin position="99"/>
        <end position="119"/>
    </location>
</feature>
<evidence type="ECO:0000259" key="2">
    <source>
        <dbReference type="Pfam" id="PF13349"/>
    </source>
</evidence>
<proteinExistence type="predicted"/>
<dbReference type="PANTHER" id="PTHR34094">
    <property type="match status" value="1"/>
</dbReference>
<dbReference type="PANTHER" id="PTHR34094:SF1">
    <property type="entry name" value="PROTEIN FAM185A"/>
    <property type="match status" value="1"/>
</dbReference>
<comment type="caution">
    <text evidence="3">The sequence shown here is derived from an EMBL/GenBank/DDBJ whole genome shotgun (WGS) entry which is preliminary data.</text>
</comment>
<name>A0A8S3Z3F4_9EUPU</name>
<feature type="domain" description="DUF4097" evidence="2">
    <location>
        <begin position="296"/>
        <end position="454"/>
    </location>
</feature>
<protein>
    <recommendedName>
        <fullName evidence="2">DUF4097 domain-containing protein</fullName>
    </recommendedName>
</protein>
<feature type="compositionally biased region" description="Basic and acidic residues" evidence="1">
    <location>
        <begin position="109"/>
        <end position="119"/>
    </location>
</feature>
<sequence length="476" mass="52196">MNLIIGKCSTTIRKVFSLPLCASMSVLHLSQTQLILKLTRKQHYSDCAKAKLLLNYSLSTLGTTSSKISSLLSWHQAPVLNNKTVIKVKERNSSKCYHATHSRLGHSPDTSKECSEDSVPRPRNIESLIETWFYEVCPRGSLEASLPFRTEVRPLNPESYPNMNKVIIQLHFDATEGAEVPTPHQLSQISDLYDLRVGFDADKANMKISCDLIKGVFVPIICTLHVPMHFDLILTMTDDSSLLVEKMESKAIAIESEKGDCVFSNIKSGSVSALCRSGNITCKSALLGNVYFHTGKSGNIVADKLQGSNIFCESEMGSVVIKSLYTDSAIFRSDGGNVHLGQCHGQVYMQADKSHLKIESLEGDLDVGLQSGSVQVHFSKHNKADVEVTTGDISLSFPEGTNTDLNLDSPTVVVDENVDATFTQTGLPHHKEGYIGEKGKALVNARTLSGTIYLKCLDWIHSTKLAFKTDNSAPDV</sequence>
<organism evidence="3 4">
    <name type="scientific">Candidula unifasciata</name>
    <dbReference type="NCBI Taxonomy" id="100452"/>
    <lineage>
        <taxon>Eukaryota</taxon>
        <taxon>Metazoa</taxon>
        <taxon>Spiralia</taxon>
        <taxon>Lophotrochozoa</taxon>
        <taxon>Mollusca</taxon>
        <taxon>Gastropoda</taxon>
        <taxon>Heterobranchia</taxon>
        <taxon>Euthyneura</taxon>
        <taxon>Panpulmonata</taxon>
        <taxon>Eupulmonata</taxon>
        <taxon>Stylommatophora</taxon>
        <taxon>Helicina</taxon>
        <taxon>Helicoidea</taxon>
        <taxon>Geomitridae</taxon>
        <taxon>Candidula</taxon>
    </lineage>
</organism>
<reference evidence="3" key="1">
    <citation type="submission" date="2021-04" db="EMBL/GenBank/DDBJ databases">
        <authorList>
            <consortium name="Molecular Ecology Group"/>
        </authorList>
    </citation>
    <scope>NUCLEOTIDE SEQUENCE</scope>
</reference>
<accession>A0A8S3Z3F4</accession>
<evidence type="ECO:0000313" key="3">
    <source>
        <dbReference type="EMBL" id="CAG5122130.1"/>
    </source>
</evidence>
<evidence type="ECO:0000313" key="4">
    <source>
        <dbReference type="Proteomes" id="UP000678393"/>
    </source>
</evidence>
<dbReference type="OrthoDB" id="5984441at2759"/>
<dbReference type="Pfam" id="PF13349">
    <property type="entry name" value="DUF4097"/>
    <property type="match status" value="1"/>
</dbReference>
<evidence type="ECO:0000256" key="1">
    <source>
        <dbReference type="SAM" id="MobiDB-lite"/>
    </source>
</evidence>
<dbReference type="EMBL" id="CAJHNH020001230">
    <property type="protein sequence ID" value="CAG5122130.1"/>
    <property type="molecule type" value="Genomic_DNA"/>
</dbReference>
<dbReference type="Proteomes" id="UP000678393">
    <property type="component" value="Unassembled WGS sequence"/>
</dbReference>
<dbReference type="AlphaFoldDB" id="A0A8S3Z3F4"/>